<protein>
    <recommendedName>
        <fullName evidence="7">Protein-tyrosine sulfotransferase</fullName>
        <ecNumber evidence="7">2.8.2.20</ecNumber>
    </recommendedName>
</protein>
<evidence type="ECO:0000256" key="3">
    <source>
        <dbReference type="ARBA" id="ARBA00022679"/>
    </source>
</evidence>
<gene>
    <name evidence="8" type="ORF">EB796_021839</name>
</gene>
<accession>A0A7J7J347</accession>
<evidence type="ECO:0000313" key="9">
    <source>
        <dbReference type="Proteomes" id="UP000593567"/>
    </source>
</evidence>
<proteinExistence type="inferred from homology"/>
<dbReference type="OrthoDB" id="545675at2759"/>
<dbReference type="GO" id="GO:0008476">
    <property type="term" value="F:protein-tyrosine sulfotransferase activity"/>
    <property type="evidence" value="ECO:0007669"/>
    <property type="project" value="UniProtKB-EC"/>
</dbReference>
<dbReference type="SUPFAM" id="SSF52540">
    <property type="entry name" value="P-loop containing nucleoside triphosphate hydrolases"/>
    <property type="match status" value="1"/>
</dbReference>
<dbReference type="Gene3D" id="3.40.50.300">
    <property type="entry name" value="P-loop containing nucleotide triphosphate hydrolases"/>
    <property type="match status" value="1"/>
</dbReference>
<dbReference type="EMBL" id="VXIV02003208">
    <property type="protein sequence ID" value="KAF6019868.1"/>
    <property type="molecule type" value="Genomic_DNA"/>
</dbReference>
<keyword evidence="3 7" id="KW-0808">Transferase</keyword>
<comment type="catalytic activity">
    <reaction evidence="6 7">
        <text>L-tyrosyl-[protein] + 3'-phosphoadenylyl sulfate = O-sulfo-L-tyrosine-[protein] + adenosine 3',5'-bisphosphate + H(+)</text>
        <dbReference type="Rhea" id="RHEA:16801"/>
        <dbReference type="Rhea" id="RHEA-COMP:10136"/>
        <dbReference type="Rhea" id="RHEA-COMP:11688"/>
        <dbReference type="ChEBI" id="CHEBI:15378"/>
        <dbReference type="ChEBI" id="CHEBI:46858"/>
        <dbReference type="ChEBI" id="CHEBI:58339"/>
        <dbReference type="ChEBI" id="CHEBI:58343"/>
        <dbReference type="ChEBI" id="CHEBI:65286"/>
        <dbReference type="EC" id="2.8.2.20"/>
    </reaction>
</comment>
<name>A0A7J7J347_BUGNE</name>
<dbReference type="PANTHER" id="PTHR12788:SF10">
    <property type="entry name" value="PROTEIN-TYROSINE SULFOTRANSFERASE"/>
    <property type="match status" value="1"/>
</dbReference>
<dbReference type="GO" id="GO:0005794">
    <property type="term" value="C:Golgi apparatus"/>
    <property type="evidence" value="ECO:0007669"/>
    <property type="project" value="UniProtKB-ARBA"/>
</dbReference>
<dbReference type="InterPro" id="IPR026634">
    <property type="entry name" value="TPST-like"/>
</dbReference>
<comment type="function">
    <text evidence="1 7">Catalyzes the O-sulfation of tyrosine residues within acidic motifs of polypeptides, using 3'-phosphoadenylyl sulfate (PAPS) as cosubstrate.</text>
</comment>
<dbReference type="Proteomes" id="UP000593567">
    <property type="component" value="Unassembled WGS sequence"/>
</dbReference>
<dbReference type="FunFam" id="3.40.50.300:FF:002853">
    <property type="entry name" value="Protein-tyrosine sulfotransferase"/>
    <property type="match status" value="1"/>
</dbReference>
<reference evidence="8" key="1">
    <citation type="submission" date="2020-06" db="EMBL/GenBank/DDBJ databases">
        <title>Draft genome of Bugula neritina, a colonial animal packing powerful symbionts and potential medicines.</title>
        <authorList>
            <person name="Rayko M."/>
        </authorList>
    </citation>
    <scope>NUCLEOTIDE SEQUENCE [LARGE SCALE GENOMIC DNA]</scope>
    <source>
        <strain evidence="8">Kwan_BN1</strain>
    </source>
</reference>
<evidence type="ECO:0000256" key="7">
    <source>
        <dbReference type="RuleBase" id="RU365018"/>
    </source>
</evidence>
<evidence type="ECO:0000256" key="2">
    <source>
        <dbReference type="ARBA" id="ARBA00009988"/>
    </source>
</evidence>
<dbReference type="AlphaFoldDB" id="A0A7J7J347"/>
<comment type="similarity">
    <text evidence="2 7">Belongs to the protein sulfotransferase family.</text>
</comment>
<evidence type="ECO:0000256" key="5">
    <source>
        <dbReference type="ARBA" id="ARBA00023180"/>
    </source>
</evidence>
<dbReference type="Pfam" id="PF13469">
    <property type="entry name" value="Sulfotransfer_3"/>
    <property type="match status" value="1"/>
</dbReference>
<dbReference type="PANTHER" id="PTHR12788">
    <property type="entry name" value="PROTEIN-TYROSINE SULFOTRANSFERASE 2"/>
    <property type="match status" value="1"/>
</dbReference>
<evidence type="ECO:0000256" key="6">
    <source>
        <dbReference type="ARBA" id="ARBA00048460"/>
    </source>
</evidence>
<evidence type="ECO:0000256" key="1">
    <source>
        <dbReference type="ARBA" id="ARBA00003886"/>
    </source>
</evidence>
<organism evidence="8 9">
    <name type="scientific">Bugula neritina</name>
    <name type="common">Brown bryozoan</name>
    <name type="synonym">Sertularia neritina</name>
    <dbReference type="NCBI Taxonomy" id="10212"/>
    <lineage>
        <taxon>Eukaryota</taxon>
        <taxon>Metazoa</taxon>
        <taxon>Spiralia</taxon>
        <taxon>Lophotrochozoa</taxon>
        <taxon>Bryozoa</taxon>
        <taxon>Gymnolaemata</taxon>
        <taxon>Cheilostomatida</taxon>
        <taxon>Flustrina</taxon>
        <taxon>Buguloidea</taxon>
        <taxon>Bugulidae</taxon>
        <taxon>Bugula</taxon>
    </lineage>
</organism>
<comment type="caution">
    <text evidence="8">The sequence shown here is derived from an EMBL/GenBank/DDBJ whole genome shotgun (WGS) entry which is preliminary data.</text>
</comment>
<evidence type="ECO:0000256" key="4">
    <source>
        <dbReference type="ARBA" id="ARBA00023157"/>
    </source>
</evidence>
<dbReference type="InterPro" id="IPR027417">
    <property type="entry name" value="P-loop_NTPase"/>
</dbReference>
<dbReference type="EC" id="2.8.2.20" evidence="7"/>
<keyword evidence="4" id="KW-1015">Disulfide bond</keyword>
<keyword evidence="9" id="KW-1185">Reference proteome</keyword>
<evidence type="ECO:0000313" key="8">
    <source>
        <dbReference type="EMBL" id="KAF6019868.1"/>
    </source>
</evidence>
<keyword evidence="5" id="KW-0325">Glycoprotein</keyword>
<sequence length="343" mass="38768">MNMLRKLGVRVDKLHVVLCLACFLLCLILVYDERSGKSALEFNVYENGNGHSNKDLVFYNRTVPLLWIGGVPRSGTTLARAMLDAHPDIRCGEETRVIPRILGMHTKTIMSSLEMSRLTEAHIDERLLREALASYILTIIAGHGDPAPLLCNKDPFAIRSMSHIRKMFPNSKFIMMIRDGRSVSHSIISRHITIKGFDIKSHLGCLKDWNRAIGTMWEACKSSGPEICLPVYYERLVLDPKPQMERILKFIGIKWDDRVIHHEQAIGVKGGISLSKKEPSTNQVNKAVNQEALSKWYGEIPASTLNQLKKEAPMLKRLGYDTDQSPPDYNKLLNPLAEKTLNL</sequence>